<dbReference type="KEGG" id="vg:65130407"/>
<dbReference type="RefSeq" id="YP_010111953.1">
    <property type="nucleotide sequence ID" value="NC_055886.1"/>
</dbReference>
<keyword evidence="1" id="KW-0812">Transmembrane</keyword>
<dbReference type="EMBL" id="MT774393">
    <property type="protein sequence ID" value="QOR59795.1"/>
    <property type="molecule type" value="Genomic_DNA"/>
</dbReference>
<protein>
    <submittedName>
        <fullName evidence="2">Uncharacterized protein</fullName>
    </submittedName>
</protein>
<feature type="transmembrane region" description="Helical" evidence="1">
    <location>
        <begin position="80"/>
        <end position="100"/>
    </location>
</feature>
<feature type="transmembrane region" description="Helical" evidence="1">
    <location>
        <begin position="53"/>
        <end position="74"/>
    </location>
</feature>
<dbReference type="GeneID" id="65130407"/>
<keyword evidence="1" id="KW-1133">Transmembrane helix</keyword>
<evidence type="ECO:0000313" key="3">
    <source>
        <dbReference type="Proteomes" id="UP000594097"/>
    </source>
</evidence>
<reference evidence="2 3" key="1">
    <citation type="submission" date="2020-07" db="EMBL/GenBank/DDBJ databases">
        <title>Taxonomic proposal: Crassvirales, a new order of highly abundant and diverse bacterial viruses.</title>
        <authorList>
            <person name="Shkoporov A.N."/>
            <person name="Stockdale S.R."/>
            <person name="Guerin E."/>
            <person name="Ross R.P."/>
            <person name="Hill C."/>
        </authorList>
    </citation>
    <scope>NUCLEOTIDE SEQUENCE [LARGE SCALE GENOMIC DNA]</scope>
</reference>
<sequence length="116" mass="13457">MPTPNYSIGFMDTIETFISPFYIISNNLIIYIIINNIEYYIKNVKHKDYLKTVYKKIITIIISIITSIIAVIIFDKDLEAIVTSALLSIVFYDYIVKYIIKGVKNKTSKYNKNGDK</sequence>
<organism evidence="2 3">
    <name type="scientific">uncultured phage cr127_1</name>
    <dbReference type="NCBI Taxonomy" id="2772077"/>
    <lineage>
        <taxon>Viruses</taxon>
        <taxon>Duplodnaviria</taxon>
        <taxon>Heunggongvirae</taxon>
        <taxon>Uroviricota</taxon>
        <taxon>Caudoviricetes</taxon>
        <taxon>Crassvirales</taxon>
        <taxon>Crevaviridae</taxon>
        <taxon>Doltivirinae</taxon>
        <taxon>Kahucivirus</taxon>
        <taxon>Kahucivirus intestinalis</taxon>
    </lineage>
</organism>
<keyword evidence="3" id="KW-1185">Reference proteome</keyword>
<accession>A0A7M1RZC7</accession>
<keyword evidence="1" id="KW-0472">Membrane</keyword>
<feature type="transmembrane region" description="Helical" evidence="1">
    <location>
        <begin position="20"/>
        <end position="41"/>
    </location>
</feature>
<dbReference type="Proteomes" id="UP000594097">
    <property type="component" value="Segment"/>
</dbReference>
<evidence type="ECO:0000256" key="1">
    <source>
        <dbReference type="SAM" id="Phobius"/>
    </source>
</evidence>
<proteinExistence type="predicted"/>
<name>A0A7M1RZC7_9CAUD</name>
<evidence type="ECO:0000313" key="2">
    <source>
        <dbReference type="EMBL" id="QOR59795.1"/>
    </source>
</evidence>